<dbReference type="Proteomes" id="UP000325315">
    <property type="component" value="Unassembled WGS sequence"/>
</dbReference>
<dbReference type="EMBL" id="SMMG02000007">
    <property type="protein sequence ID" value="KAA3467146.1"/>
    <property type="molecule type" value="Genomic_DNA"/>
</dbReference>
<dbReference type="PANTHER" id="PTHR35218:SF9">
    <property type="entry name" value="ENDONUCLEASE_EXONUCLEASE_PHOSPHATASE DOMAIN-CONTAINING PROTEIN"/>
    <property type="match status" value="1"/>
</dbReference>
<keyword evidence="1" id="KW-0695">RNA-directed DNA polymerase</keyword>
<dbReference type="AlphaFoldDB" id="A0A5B6VDT2"/>
<dbReference type="GO" id="GO:0003964">
    <property type="term" value="F:RNA-directed DNA polymerase activity"/>
    <property type="evidence" value="ECO:0007669"/>
    <property type="project" value="UniProtKB-KW"/>
</dbReference>
<sequence>MGDITIKIPITIETIATGENIMQEPIESMFEVEATIPISALEGCNYSRFHNFLKEYMREFHPDLVSLFETRINRKRVDNVIAKLGFANSFQFEANGYAGGLWIFWNDNISMEVLIAHPQFQFWSYLVSLYNNLCKPATDQSKNSLEYLDLLPSDITEPCVMDGDFNSILNCVERKRGTVVICFTFFYFNMASIIWGFKDLCSLRIKAISLYGLKNLSESFAANSTACHLYKHKSDHRPLLVSMNLTFSTHRERLFRFLASWLIHLQFKDLVRNTWNNLVDVVSNLERFVTLVQDSNKRVFKVLWYQKSRSELLAGRDRNTKFFHNIFLLAESQMGLKLFKLSILDGVLMMSFFNKMPLIFKNNSTQWSLNLLVAFLTATIGAKFLNQFRLISPCTIIYNIITKTLQASFIVGRNISENIIIAQEAMHTMNTTKSKKYWMAVKVDLEKAYDRIR</sequence>
<evidence type="ECO:0000313" key="1">
    <source>
        <dbReference type="EMBL" id="KAA3467146.1"/>
    </source>
</evidence>
<dbReference type="PANTHER" id="PTHR35218">
    <property type="entry name" value="RNASE H DOMAIN-CONTAINING PROTEIN"/>
    <property type="match status" value="1"/>
</dbReference>
<keyword evidence="1" id="KW-0808">Transferase</keyword>
<keyword evidence="1" id="KW-0548">Nucleotidyltransferase</keyword>
<dbReference type="InterPro" id="IPR036691">
    <property type="entry name" value="Endo/exonu/phosph_ase_sf"/>
</dbReference>
<dbReference type="Gene3D" id="3.60.10.10">
    <property type="entry name" value="Endonuclease/exonuclease/phosphatase"/>
    <property type="match status" value="1"/>
</dbReference>
<dbReference type="SUPFAM" id="SSF56219">
    <property type="entry name" value="DNase I-like"/>
    <property type="match status" value="1"/>
</dbReference>
<keyword evidence="2" id="KW-1185">Reference proteome</keyword>
<reference evidence="2" key="1">
    <citation type="journal article" date="2019" name="Plant Biotechnol. J.">
        <title>Genome sequencing of the Australian wild diploid species Gossypium australe highlights disease resistance and delayed gland morphogenesis.</title>
        <authorList>
            <person name="Cai Y."/>
            <person name="Cai X."/>
            <person name="Wang Q."/>
            <person name="Wang P."/>
            <person name="Zhang Y."/>
            <person name="Cai C."/>
            <person name="Xu Y."/>
            <person name="Wang K."/>
            <person name="Zhou Z."/>
            <person name="Wang C."/>
            <person name="Geng S."/>
            <person name="Li B."/>
            <person name="Dong Q."/>
            <person name="Hou Y."/>
            <person name="Wang H."/>
            <person name="Ai P."/>
            <person name="Liu Z."/>
            <person name="Yi F."/>
            <person name="Sun M."/>
            <person name="An G."/>
            <person name="Cheng J."/>
            <person name="Zhang Y."/>
            <person name="Shi Q."/>
            <person name="Xie Y."/>
            <person name="Shi X."/>
            <person name="Chang Y."/>
            <person name="Huang F."/>
            <person name="Chen Y."/>
            <person name="Hong S."/>
            <person name="Mi L."/>
            <person name="Sun Q."/>
            <person name="Zhang L."/>
            <person name="Zhou B."/>
            <person name="Peng R."/>
            <person name="Zhang X."/>
            <person name="Liu F."/>
        </authorList>
    </citation>
    <scope>NUCLEOTIDE SEQUENCE [LARGE SCALE GENOMIC DNA]</scope>
    <source>
        <strain evidence="2">cv. PA1801</strain>
    </source>
</reference>
<dbReference type="OrthoDB" id="1002487at2759"/>
<proteinExistence type="predicted"/>
<comment type="caution">
    <text evidence="1">The sequence shown here is derived from an EMBL/GenBank/DDBJ whole genome shotgun (WGS) entry which is preliminary data.</text>
</comment>
<organism evidence="1 2">
    <name type="scientific">Gossypium australe</name>
    <dbReference type="NCBI Taxonomy" id="47621"/>
    <lineage>
        <taxon>Eukaryota</taxon>
        <taxon>Viridiplantae</taxon>
        <taxon>Streptophyta</taxon>
        <taxon>Embryophyta</taxon>
        <taxon>Tracheophyta</taxon>
        <taxon>Spermatophyta</taxon>
        <taxon>Magnoliopsida</taxon>
        <taxon>eudicotyledons</taxon>
        <taxon>Gunneridae</taxon>
        <taxon>Pentapetalae</taxon>
        <taxon>rosids</taxon>
        <taxon>malvids</taxon>
        <taxon>Malvales</taxon>
        <taxon>Malvaceae</taxon>
        <taxon>Malvoideae</taxon>
        <taxon>Gossypium</taxon>
    </lineage>
</organism>
<evidence type="ECO:0000313" key="2">
    <source>
        <dbReference type="Proteomes" id="UP000325315"/>
    </source>
</evidence>
<name>A0A5B6VDT2_9ROSI</name>
<gene>
    <name evidence="1" type="ORF">EPI10_002185</name>
</gene>
<accession>A0A5B6VDT2</accession>
<protein>
    <submittedName>
        <fullName evidence="1">Reverse transcriptase</fullName>
    </submittedName>
</protein>